<name>A0A3N4IGF7_ASCIM</name>
<gene>
    <name evidence="1" type="ORF">BJ508DRAFT_19924</name>
</gene>
<dbReference type="Proteomes" id="UP000275078">
    <property type="component" value="Unassembled WGS sequence"/>
</dbReference>
<dbReference type="AlphaFoldDB" id="A0A3N4IGF7"/>
<evidence type="ECO:0000313" key="2">
    <source>
        <dbReference type="Proteomes" id="UP000275078"/>
    </source>
</evidence>
<protein>
    <submittedName>
        <fullName evidence="1">Uncharacterized protein</fullName>
    </submittedName>
</protein>
<accession>A0A3N4IGF7</accession>
<proteinExistence type="predicted"/>
<keyword evidence="2" id="KW-1185">Reference proteome</keyword>
<sequence length="101" mass="10989">MEVQECSKAQIHTMASGHCQKSNKRHGSNTITHTTTIARFQPIALTKNPKLLSSCLKKCQALPPNTSRGLRGEALCSRKGMAGRSFHICGNVGTDEEDKAH</sequence>
<evidence type="ECO:0000313" key="1">
    <source>
        <dbReference type="EMBL" id="RPA84899.1"/>
    </source>
</evidence>
<organism evidence="1 2">
    <name type="scientific">Ascobolus immersus RN42</name>
    <dbReference type="NCBI Taxonomy" id="1160509"/>
    <lineage>
        <taxon>Eukaryota</taxon>
        <taxon>Fungi</taxon>
        <taxon>Dikarya</taxon>
        <taxon>Ascomycota</taxon>
        <taxon>Pezizomycotina</taxon>
        <taxon>Pezizomycetes</taxon>
        <taxon>Pezizales</taxon>
        <taxon>Ascobolaceae</taxon>
        <taxon>Ascobolus</taxon>
    </lineage>
</organism>
<dbReference type="EMBL" id="ML119656">
    <property type="protein sequence ID" value="RPA84899.1"/>
    <property type="molecule type" value="Genomic_DNA"/>
</dbReference>
<reference evidence="1 2" key="1">
    <citation type="journal article" date="2018" name="Nat. Ecol. Evol.">
        <title>Pezizomycetes genomes reveal the molecular basis of ectomycorrhizal truffle lifestyle.</title>
        <authorList>
            <person name="Murat C."/>
            <person name="Payen T."/>
            <person name="Noel B."/>
            <person name="Kuo A."/>
            <person name="Morin E."/>
            <person name="Chen J."/>
            <person name="Kohler A."/>
            <person name="Krizsan K."/>
            <person name="Balestrini R."/>
            <person name="Da Silva C."/>
            <person name="Montanini B."/>
            <person name="Hainaut M."/>
            <person name="Levati E."/>
            <person name="Barry K.W."/>
            <person name="Belfiori B."/>
            <person name="Cichocki N."/>
            <person name="Clum A."/>
            <person name="Dockter R.B."/>
            <person name="Fauchery L."/>
            <person name="Guy J."/>
            <person name="Iotti M."/>
            <person name="Le Tacon F."/>
            <person name="Lindquist E.A."/>
            <person name="Lipzen A."/>
            <person name="Malagnac F."/>
            <person name="Mello A."/>
            <person name="Molinier V."/>
            <person name="Miyauchi S."/>
            <person name="Poulain J."/>
            <person name="Riccioni C."/>
            <person name="Rubini A."/>
            <person name="Sitrit Y."/>
            <person name="Splivallo R."/>
            <person name="Traeger S."/>
            <person name="Wang M."/>
            <person name="Zifcakova L."/>
            <person name="Wipf D."/>
            <person name="Zambonelli A."/>
            <person name="Paolocci F."/>
            <person name="Nowrousian M."/>
            <person name="Ottonello S."/>
            <person name="Baldrian P."/>
            <person name="Spatafora J.W."/>
            <person name="Henrissat B."/>
            <person name="Nagy L.G."/>
            <person name="Aury J.M."/>
            <person name="Wincker P."/>
            <person name="Grigoriev I.V."/>
            <person name="Bonfante P."/>
            <person name="Martin F.M."/>
        </authorList>
    </citation>
    <scope>NUCLEOTIDE SEQUENCE [LARGE SCALE GENOMIC DNA]</scope>
    <source>
        <strain evidence="1 2">RN42</strain>
    </source>
</reference>